<name>A0ABP4TLW5_9ACTN</name>
<evidence type="ECO:0000256" key="1">
    <source>
        <dbReference type="SAM" id="MobiDB-lite"/>
    </source>
</evidence>
<keyword evidence="3" id="KW-1185">Reference proteome</keyword>
<gene>
    <name evidence="2" type="ORF">GCM10009830_42690</name>
</gene>
<feature type="region of interest" description="Disordered" evidence="1">
    <location>
        <begin position="37"/>
        <end position="71"/>
    </location>
</feature>
<proteinExistence type="predicted"/>
<dbReference type="EMBL" id="BAAAQF010000022">
    <property type="protein sequence ID" value="GAA1690470.1"/>
    <property type="molecule type" value="Genomic_DNA"/>
</dbReference>
<evidence type="ECO:0000313" key="3">
    <source>
        <dbReference type="Proteomes" id="UP001499851"/>
    </source>
</evidence>
<protein>
    <submittedName>
        <fullName evidence="2">Uncharacterized protein</fullName>
    </submittedName>
</protein>
<sequence>MRERRFGLPTTAVTVKVSVTVRSFRWGGCGGTPLEGVLEQGSAPVGDRPRSGRVEVRGVGSGPRGAGPDYGIRGRQRALAARIWSISRRRVSRPAVVMRTTLPVFL</sequence>
<dbReference type="Proteomes" id="UP001499851">
    <property type="component" value="Unassembled WGS sequence"/>
</dbReference>
<comment type="caution">
    <text evidence="2">The sequence shown here is derived from an EMBL/GenBank/DDBJ whole genome shotgun (WGS) entry which is preliminary data.</text>
</comment>
<evidence type="ECO:0000313" key="2">
    <source>
        <dbReference type="EMBL" id="GAA1690470.1"/>
    </source>
</evidence>
<reference evidence="3" key="1">
    <citation type="journal article" date="2019" name="Int. J. Syst. Evol. Microbiol.">
        <title>The Global Catalogue of Microorganisms (GCM) 10K type strain sequencing project: providing services to taxonomists for standard genome sequencing and annotation.</title>
        <authorList>
            <consortium name="The Broad Institute Genomics Platform"/>
            <consortium name="The Broad Institute Genome Sequencing Center for Infectious Disease"/>
            <person name="Wu L."/>
            <person name="Ma J."/>
        </authorList>
    </citation>
    <scope>NUCLEOTIDE SEQUENCE [LARGE SCALE GENOMIC DNA]</scope>
    <source>
        <strain evidence="3">JCM 16001</strain>
    </source>
</reference>
<accession>A0ABP4TLW5</accession>
<organism evidence="2 3">
    <name type="scientific">Glycomyces endophyticus</name>
    <dbReference type="NCBI Taxonomy" id="480996"/>
    <lineage>
        <taxon>Bacteria</taxon>
        <taxon>Bacillati</taxon>
        <taxon>Actinomycetota</taxon>
        <taxon>Actinomycetes</taxon>
        <taxon>Glycomycetales</taxon>
        <taxon>Glycomycetaceae</taxon>
        <taxon>Glycomyces</taxon>
    </lineage>
</organism>
<feature type="compositionally biased region" description="Basic and acidic residues" evidence="1">
    <location>
        <begin position="47"/>
        <end position="56"/>
    </location>
</feature>